<dbReference type="RefSeq" id="WP_133404995.1">
    <property type="nucleotide sequence ID" value="NZ_SMTK01000006.1"/>
</dbReference>
<dbReference type="Proteomes" id="UP000295411">
    <property type="component" value="Unassembled WGS sequence"/>
</dbReference>
<dbReference type="Gene3D" id="1.20.1740.10">
    <property type="entry name" value="Amino acid/polyamine transporter I"/>
    <property type="match status" value="1"/>
</dbReference>
<keyword evidence="8" id="KW-1185">Reference proteome</keyword>
<dbReference type="PIRSF" id="PIRSF006060">
    <property type="entry name" value="AA_transporter"/>
    <property type="match status" value="1"/>
</dbReference>
<feature type="transmembrane region" description="Helical" evidence="6">
    <location>
        <begin position="213"/>
        <end position="233"/>
    </location>
</feature>
<dbReference type="InterPro" id="IPR050367">
    <property type="entry name" value="APC_superfamily"/>
</dbReference>
<feature type="transmembrane region" description="Helical" evidence="6">
    <location>
        <begin position="49"/>
        <end position="78"/>
    </location>
</feature>
<sequence length="519" mass="55052">MSSTATGKDAQGTPSGEGKGLAAGTLGVWGSVVIGLASTAPAYSLAASLGFVVLAVGAQAPIAFILAFIPMLFIAFAYRELNRDVPDCGTSFTWATKAFGPWVGWMAGWGVAVAGIIVLANLAQIAGLYLWLLVGDGTLAENSFLVTATGVFFIALMTLVSYRGVEIGAKLQNVLLAVQYLALALFVVFALVGVANGTAENATAPSLEWFNPFAFDSAAGFTEAILLALFIYWGWDTCLALNEETRDSRRIPGLAALITTVLLLITYVGVTVAAMMYAGVGEEGTGLGNEVNAEDVFFALKDAVLGPAAWLLVVAVLVSAVSSTQTTILPTARGTLSMAVYRALPRRFSTVHDRFRTPSFSTLVMGISAVAFYVVMTLVSENILADSILSLGLAIAFYYAITGYACVWYFRRDLFTSRHNFVFRFLLPLLGALMLTAAFIRSAVDMADIDYGYSVLFGIGGTFVVGIGSLALGLVLMLAWRTRKGSEPFFRGESLNADTPVLVPDSPDTYRRSVDGGLA</sequence>
<feature type="transmembrane region" description="Helical" evidence="6">
    <location>
        <begin position="99"/>
        <end position="132"/>
    </location>
</feature>
<comment type="subcellular location">
    <subcellularLocation>
        <location evidence="1">Cell membrane</location>
        <topology evidence="1">Multi-pass membrane protein</topology>
    </subcellularLocation>
</comment>
<evidence type="ECO:0000313" key="8">
    <source>
        <dbReference type="Proteomes" id="UP000295411"/>
    </source>
</evidence>
<evidence type="ECO:0000256" key="3">
    <source>
        <dbReference type="ARBA" id="ARBA00022692"/>
    </source>
</evidence>
<dbReference type="GO" id="GO:0022857">
    <property type="term" value="F:transmembrane transporter activity"/>
    <property type="evidence" value="ECO:0007669"/>
    <property type="project" value="InterPro"/>
</dbReference>
<dbReference type="Pfam" id="PF13520">
    <property type="entry name" value="AA_permease_2"/>
    <property type="match status" value="1"/>
</dbReference>
<evidence type="ECO:0000256" key="6">
    <source>
        <dbReference type="SAM" id="Phobius"/>
    </source>
</evidence>
<evidence type="ECO:0000313" key="7">
    <source>
        <dbReference type="EMBL" id="TDK23530.1"/>
    </source>
</evidence>
<dbReference type="OrthoDB" id="138827at2"/>
<feature type="transmembrane region" description="Helical" evidence="6">
    <location>
        <begin position="422"/>
        <end position="444"/>
    </location>
</feature>
<gene>
    <name evidence="7" type="ORF">E2F48_16205</name>
</gene>
<evidence type="ECO:0000256" key="4">
    <source>
        <dbReference type="ARBA" id="ARBA00022989"/>
    </source>
</evidence>
<proteinExistence type="predicted"/>
<feature type="transmembrane region" description="Helical" evidence="6">
    <location>
        <begin position="357"/>
        <end position="376"/>
    </location>
</feature>
<dbReference type="PANTHER" id="PTHR42770:SF16">
    <property type="entry name" value="AMINO ACID PERMEASE"/>
    <property type="match status" value="1"/>
</dbReference>
<dbReference type="InterPro" id="IPR002293">
    <property type="entry name" value="AA/rel_permease1"/>
</dbReference>
<reference evidence="7 8" key="1">
    <citation type="submission" date="2019-03" db="EMBL/GenBank/DDBJ databases">
        <title>Arthrobacter sp. nov., an bacterium isolated from biocrust in Mu Us Desert.</title>
        <authorList>
            <person name="Lixiong L."/>
        </authorList>
    </citation>
    <scope>NUCLEOTIDE SEQUENCE [LARGE SCALE GENOMIC DNA]</scope>
    <source>
        <strain evidence="7 8">SLN-3</strain>
    </source>
</reference>
<evidence type="ECO:0000256" key="2">
    <source>
        <dbReference type="ARBA" id="ARBA00022475"/>
    </source>
</evidence>
<dbReference type="GO" id="GO:0005886">
    <property type="term" value="C:plasma membrane"/>
    <property type="evidence" value="ECO:0007669"/>
    <property type="project" value="UniProtKB-SubCell"/>
</dbReference>
<keyword evidence="3 6" id="KW-0812">Transmembrane</keyword>
<feature type="transmembrane region" description="Helical" evidence="6">
    <location>
        <begin position="174"/>
        <end position="193"/>
    </location>
</feature>
<feature type="transmembrane region" description="Helical" evidence="6">
    <location>
        <begin position="21"/>
        <end position="43"/>
    </location>
</feature>
<dbReference type="PANTHER" id="PTHR42770">
    <property type="entry name" value="AMINO ACID TRANSPORTER-RELATED"/>
    <property type="match status" value="1"/>
</dbReference>
<keyword evidence="5 6" id="KW-0472">Membrane</keyword>
<name>A0A4R5TS38_9MICC</name>
<evidence type="ECO:0000256" key="1">
    <source>
        <dbReference type="ARBA" id="ARBA00004651"/>
    </source>
</evidence>
<feature type="transmembrane region" description="Helical" evidence="6">
    <location>
        <begin position="456"/>
        <end position="480"/>
    </location>
</feature>
<dbReference type="EMBL" id="SMTK01000006">
    <property type="protein sequence ID" value="TDK23530.1"/>
    <property type="molecule type" value="Genomic_DNA"/>
</dbReference>
<evidence type="ECO:0000256" key="5">
    <source>
        <dbReference type="ARBA" id="ARBA00023136"/>
    </source>
</evidence>
<feature type="transmembrane region" description="Helical" evidence="6">
    <location>
        <begin position="144"/>
        <end position="162"/>
    </location>
</feature>
<feature type="transmembrane region" description="Helical" evidence="6">
    <location>
        <begin position="388"/>
        <end position="410"/>
    </location>
</feature>
<feature type="transmembrane region" description="Helical" evidence="6">
    <location>
        <begin position="254"/>
        <end position="278"/>
    </location>
</feature>
<comment type="caution">
    <text evidence="7">The sequence shown here is derived from an EMBL/GenBank/DDBJ whole genome shotgun (WGS) entry which is preliminary data.</text>
</comment>
<keyword evidence="4 6" id="KW-1133">Transmembrane helix</keyword>
<organism evidence="7 8">
    <name type="scientific">Arthrobacter crusticola</name>
    <dbReference type="NCBI Taxonomy" id="2547960"/>
    <lineage>
        <taxon>Bacteria</taxon>
        <taxon>Bacillati</taxon>
        <taxon>Actinomycetota</taxon>
        <taxon>Actinomycetes</taxon>
        <taxon>Micrococcales</taxon>
        <taxon>Micrococcaceae</taxon>
        <taxon>Arthrobacter</taxon>
    </lineage>
</organism>
<accession>A0A4R5TS38</accession>
<dbReference type="AlphaFoldDB" id="A0A4R5TS38"/>
<keyword evidence="2" id="KW-1003">Cell membrane</keyword>
<protein>
    <submittedName>
        <fullName evidence="7">APC family permease</fullName>
    </submittedName>
</protein>